<evidence type="ECO:0000259" key="8">
    <source>
        <dbReference type="PROSITE" id="PS50961"/>
    </source>
</evidence>
<evidence type="ECO:0000256" key="5">
    <source>
        <dbReference type="PROSITE-ProRule" id="PRU00332"/>
    </source>
</evidence>
<dbReference type="OrthoDB" id="435402at2759"/>
<dbReference type="SUPFAM" id="SSF46785">
    <property type="entry name" value="Winged helix' DNA-binding domain"/>
    <property type="match status" value="1"/>
</dbReference>
<feature type="non-terminal residue" evidence="9">
    <location>
        <position position="1"/>
    </location>
</feature>
<dbReference type="InterPro" id="IPR036390">
    <property type="entry name" value="WH_DNA-bd_sf"/>
</dbReference>
<dbReference type="PROSITE" id="PS50961">
    <property type="entry name" value="HTH_LA"/>
    <property type="match status" value="1"/>
</dbReference>
<dbReference type="AlphaFoldDB" id="D8QWC1"/>
<dbReference type="STRING" id="88036.D8QWC1"/>
<dbReference type="CDD" id="cd08033">
    <property type="entry name" value="LARP_6"/>
    <property type="match status" value="1"/>
</dbReference>
<dbReference type="Gramene" id="EFJ36609">
    <property type="protein sequence ID" value="EFJ36609"/>
    <property type="gene ID" value="SELMODRAFT_35606"/>
</dbReference>
<name>D8QWC1_SELML</name>
<evidence type="ECO:0000259" key="7">
    <source>
        <dbReference type="PROSITE" id="PS50102"/>
    </source>
</evidence>
<dbReference type="CDD" id="cd12288">
    <property type="entry name" value="RRM_La_like_plant"/>
    <property type="match status" value="1"/>
</dbReference>
<dbReference type="SMART" id="SM00715">
    <property type="entry name" value="LA"/>
    <property type="match status" value="1"/>
</dbReference>
<reference evidence="9 10" key="1">
    <citation type="journal article" date="2011" name="Science">
        <title>The Selaginella genome identifies genetic changes associated with the evolution of vascular plants.</title>
        <authorList>
            <person name="Banks J.A."/>
            <person name="Nishiyama T."/>
            <person name="Hasebe M."/>
            <person name="Bowman J.L."/>
            <person name="Gribskov M."/>
            <person name="dePamphilis C."/>
            <person name="Albert V.A."/>
            <person name="Aono N."/>
            <person name="Aoyama T."/>
            <person name="Ambrose B.A."/>
            <person name="Ashton N.W."/>
            <person name="Axtell M.J."/>
            <person name="Barker E."/>
            <person name="Barker M.S."/>
            <person name="Bennetzen J.L."/>
            <person name="Bonawitz N.D."/>
            <person name="Chapple C."/>
            <person name="Cheng C."/>
            <person name="Correa L.G."/>
            <person name="Dacre M."/>
            <person name="DeBarry J."/>
            <person name="Dreyer I."/>
            <person name="Elias M."/>
            <person name="Engstrom E.M."/>
            <person name="Estelle M."/>
            <person name="Feng L."/>
            <person name="Finet C."/>
            <person name="Floyd S.K."/>
            <person name="Frommer W.B."/>
            <person name="Fujita T."/>
            <person name="Gramzow L."/>
            <person name="Gutensohn M."/>
            <person name="Harholt J."/>
            <person name="Hattori M."/>
            <person name="Heyl A."/>
            <person name="Hirai T."/>
            <person name="Hiwatashi Y."/>
            <person name="Ishikawa M."/>
            <person name="Iwata M."/>
            <person name="Karol K.G."/>
            <person name="Koehler B."/>
            <person name="Kolukisaoglu U."/>
            <person name="Kubo M."/>
            <person name="Kurata T."/>
            <person name="Lalonde S."/>
            <person name="Li K."/>
            <person name="Li Y."/>
            <person name="Litt A."/>
            <person name="Lyons E."/>
            <person name="Manning G."/>
            <person name="Maruyama T."/>
            <person name="Michael T.P."/>
            <person name="Mikami K."/>
            <person name="Miyazaki S."/>
            <person name="Morinaga S."/>
            <person name="Murata T."/>
            <person name="Mueller-Roeber B."/>
            <person name="Nelson D.R."/>
            <person name="Obara M."/>
            <person name="Oguri Y."/>
            <person name="Olmstead R.G."/>
            <person name="Onodera N."/>
            <person name="Petersen B.L."/>
            <person name="Pils B."/>
            <person name="Prigge M."/>
            <person name="Rensing S.A."/>
            <person name="Riano-Pachon D.M."/>
            <person name="Roberts A.W."/>
            <person name="Sato Y."/>
            <person name="Scheller H.V."/>
            <person name="Schulz B."/>
            <person name="Schulz C."/>
            <person name="Shakirov E.V."/>
            <person name="Shibagaki N."/>
            <person name="Shinohara N."/>
            <person name="Shippen D.E."/>
            <person name="Soerensen I."/>
            <person name="Sotooka R."/>
            <person name="Sugimoto N."/>
            <person name="Sugita M."/>
            <person name="Sumikawa N."/>
            <person name="Tanurdzic M."/>
            <person name="Theissen G."/>
            <person name="Ulvskov P."/>
            <person name="Wakazuki S."/>
            <person name="Weng J.K."/>
            <person name="Willats W.W."/>
            <person name="Wipf D."/>
            <person name="Wolf P.G."/>
            <person name="Yang L."/>
            <person name="Zimmer A.D."/>
            <person name="Zhu Q."/>
            <person name="Mitros T."/>
            <person name="Hellsten U."/>
            <person name="Loque D."/>
            <person name="Otillar R."/>
            <person name="Salamov A."/>
            <person name="Schmutz J."/>
            <person name="Shapiro H."/>
            <person name="Lindquist E."/>
            <person name="Lucas S."/>
            <person name="Rokhsar D."/>
            <person name="Grigoriev I.V."/>
        </authorList>
    </citation>
    <scope>NUCLEOTIDE SEQUENCE [LARGE SCALE GENOMIC DNA]</scope>
</reference>
<evidence type="ECO:0000256" key="1">
    <source>
        <dbReference type="ARBA" id="ARBA00002339"/>
    </source>
</evidence>
<dbReference type="InterPro" id="IPR012677">
    <property type="entry name" value="Nucleotide-bd_a/b_plait_sf"/>
</dbReference>
<dbReference type="eggNOG" id="KOG1855">
    <property type="taxonomic scope" value="Eukaryota"/>
</dbReference>
<feature type="region of interest" description="Disordered" evidence="6">
    <location>
        <begin position="17"/>
        <end position="80"/>
    </location>
</feature>
<dbReference type="InterPro" id="IPR034878">
    <property type="entry name" value="La-rel_plant_RRM"/>
</dbReference>
<dbReference type="PANTHER" id="PTHR22792:SF66">
    <property type="entry name" value="LA-RELATED PROTEIN 6B"/>
    <property type="match status" value="1"/>
</dbReference>
<keyword evidence="3 5" id="KW-0694">RNA-binding</keyword>
<dbReference type="InterPro" id="IPR000504">
    <property type="entry name" value="RRM_dom"/>
</dbReference>
<dbReference type="Proteomes" id="UP000001514">
    <property type="component" value="Unassembled WGS sequence"/>
</dbReference>
<feature type="compositionally biased region" description="Low complexity" evidence="6">
    <location>
        <begin position="31"/>
        <end position="41"/>
    </location>
</feature>
<dbReference type="Gene3D" id="3.30.70.330">
    <property type="match status" value="1"/>
</dbReference>
<dbReference type="FunCoup" id="D8QWC1">
    <property type="interactions" value="581"/>
</dbReference>
<feature type="domain" description="HTH La-type RNA-binding" evidence="8">
    <location>
        <begin position="74"/>
        <end position="165"/>
    </location>
</feature>
<dbReference type="InterPro" id="IPR035979">
    <property type="entry name" value="RBD_domain_sf"/>
</dbReference>
<dbReference type="KEGG" id="smo:SELMODRAFT_35606"/>
<comment type="subcellular location">
    <subcellularLocation>
        <location evidence="2">Nucleus</location>
    </subcellularLocation>
</comment>
<dbReference type="GO" id="GO:0006396">
    <property type="term" value="P:RNA processing"/>
    <property type="evidence" value="ECO:0007669"/>
    <property type="project" value="InterPro"/>
</dbReference>
<dbReference type="GO" id="GO:1990904">
    <property type="term" value="C:ribonucleoprotein complex"/>
    <property type="evidence" value="ECO:0007669"/>
    <property type="project" value="InterPro"/>
</dbReference>
<evidence type="ECO:0000313" key="10">
    <source>
        <dbReference type="Proteomes" id="UP000001514"/>
    </source>
</evidence>
<dbReference type="EMBL" id="GL377567">
    <property type="protein sequence ID" value="EFJ36609.1"/>
    <property type="molecule type" value="Genomic_DNA"/>
</dbReference>
<feature type="domain" description="RRM" evidence="7">
    <location>
        <begin position="172"/>
        <end position="269"/>
    </location>
</feature>
<evidence type="ECO:0000313" key="9">
    <source>
        <dbReference type="EMBL" id="EFJ36609.1"/>
    </source>
</evidence>
<comment type="function">
    <text evidence="1">Transcriptional regulator.</text>
</comment>
<evidence type="ECO:0008006" key="11">
    <source>
        <dbReference type="Google" id="ProtNLM"/>
    </source>
</evidence>
<dbReference type="FunFam" id="1.10.10.10:FF:000158">
    <property type="entry name" value="La ribonucleoprotein domain family member 7"/>
    <property type="match status" value="1"/>
</dbReference>
<dbReference type="OMA" id="IRICRTQ"/>
<dbReference type="Pfam" id="PF05383">
    <property type="entry name" value="La"/>
    <property type="match status" value="1"/>
</dbReference>
<feature type="compositionally biased region" description="Low complexity" evidence="6">
    <location>
        <begin position="65"/>
        <end position="77"/>
    </location>
</feature>
<gene>
    <name evidence="9" type="ORF">SELMODRAFT_35606</name>
</gene>
<protein>
    <recommendedName>
        <fullName evidence="11">HTH La-type RNA-binding domain-containing protein</fullName>
    </recommendedName>
</protein>
<dbReference type="InterPro" id="IPR006630">
    <property type="entry name" value="La_HTH"/>
</dbReference>
<keyword evidence="4" id="KW-0539">Nucleus</keyword>
<evidence type="ECO:0000256" key="3">
    <source>
        <dbReference type="ARBA" id="ARBA00022884"/>
    </source>
</evidence>
<feature type="non-terminal residue" evidence="9">
    <location>
        <position position="270"/>
    </location>
</feature>
<dbReference type="InterPro" id="IPR036388">
    <property type="entry name" value="WH-like_DNA-bd_sf"/>
</dbReference>
<organism evidence="10">
    <name type="scientific">Selaginella moellendorffii</name>
    <name type="common">Spikemoss</name>
    <dbReference type="NCBI Taxonomy" id="88036"/>
    <lineage>
        <taxon>Eukaryota</taxon>
        <taxon>Viridiplantae</taxon>
        <taxon>Streptophyta</taxon>
        <taxon>Embryophyta</taxon>
        <taxon>Tracheophyta</taxon>
        <taxon>Lycopodiopsida</taxon>
        <taxon>Selaginellales</taxon>
        <taxon>Selaginellaceae</taxon>
        <taxon>Selaginella</taxon>
    </lineage>
</organism>
<dbReference type="GO" id="GO:0005634">
    <property type="term" value="C:nucleus"/>
    <property type="evidence" value="ECO:0000318"/>
    <property type="project" value="GO_Central"/>
</dbReference>
<dbReference type="InterPro" id="IPR045180">
    <property type="entry name" value="La_dom_prot"/>
</dbReference>
<proteinExistence type="predicted"/>
<dbReference type="GO" id="GO:0003729">
    <property type="term" value="F:mRNA binding"/>
    <property type="evidence" value="ECO:0000318"/>
    <property type="project" value="GO_Central"/>
</dbReference>
<dbReference type="Gene3D" id="1.10.10.10">
    <property type="entry name" value="Winged helix-like DNA-binding domain superfamily/Winged helix DNA-binding domain"/>
    <property type="match status" value="1"/>
</dbReference>
<dbReference type="PRINTS" id="PR00302">
    <property type="entry name" value="LUPUSLA"/>
</dbReference>
<dbReference type="InParanoid" id="D8QWC1"/>
<dbReference type="HOGENOM" id="CLU_033595_1_1_1"/>
<sequence length="270" mass="29337">LTRQISLSKLNAGAPVFVPKATSPQPPPAALQPGQPGVLSFPPVPVQPSPPEAPSVVDVDDQNASVPSSSQKSSALSEDTRTQVVQQVEFYFSDANLPTDNYLMKFIKKDPEGFVPIPIIGSFRKIKQLTKNYGALAAALRSSSKLVVSEDGKKVRRAEPLADIDLDEIQGRTVVAENLPEDHSIQSLEKLFGTIGSVKMVRVCEPGSANSVNSAALAKHSKTDRVVSNKLHALVEYETLEQAEKAVAELTDQRNWRSGLHVRLLLRRMV</sequence>
<dbReference type="InterPro" id="IPR002344">
    <property type="entry name" value="Lupus_La"/>
</dbReference>
<evidence type="ECO:0000256" key="4">
    <source>
        <dbReference type="ARBA" id="ARBA00023242"/>
    </source>
</evidence>
<evidence type="ECO:0000256" key="2">
    <source>
        <dbReference type="ARBA" id="ARBA00004123"/>
    </source>
</evidence>
<feature type="compositionally biased region" description="Pro residues" evidence="6">
    <location>
        <begin position="42"/>
        <end position="53"/>
    </location>
</feature>
<dbReference type="PROSITE" id="PS50102">
    <property type="entry name" value="RRM"/>
    <property type="match status" value="1"/>
</dbReference>
<dbReference type="PANTHER" id="PTHR22792">
    <property type="entry name" value="LUPUS LA PROTEIN-RELATED"/>
    <property type="match status" value="1"/>
</dbReference>
<evidence type="ECO:0000256" key="6">
    <source>
        <dbReference type="SAM" id="MobiDB-lite"/>
    </source>
</evidence>
<accession>D8QWC1</accession>
<keyword evidence="10" id="KW-1185">Reference proteome</keyword>
<dbReference type="SUPFAM" id="SSF54928">
    <property type="entry name" value="RNA-binding domain, RBD"/>
    <property type="match status" value="1"/>
</dbReference>